<dbReference type="Pfam" id="PF01103">
    <property type="entry name" value="Omp85"/>
    <property type="match status" value="1"/>
</dbReference>
<sequence length="370" mass="41426">MKIQPIKWGTAILYCWLFINLGFAQDTTITVSKFRDAEDGAIDLSNYLLKGNGVLPVLVPVTEPAVGYGLIGAGLYFIPKKKPGYQPDIAVLAGGVTTNGSWLGGGGYNGFWNEDRIRYRGIMGYADLNLEFYVFGNRPVEIGLGTFLFIQQIATRIKDSDFFIGGKYGLNKTKIPLFEDREFIDPREWSMLSSGLGLYFEYDTLDNFLSPTKGVKFHLGYDQNLELLGSDRDWGKLNVLNQIYIPFASNWMSAFRVDGKLATGKIPFYAKPYVELRGVPAMRYQGELAMMLETEQTLKLGRRWGLVGFTGMGAAFDSVDQMKAEELVWNVGLGARYKIARLLGLDMGMDIARGPEDWAFYVVVGSSWLR</sequence>
<dbReference type="EMBL" id="NBWU01000003">
    <property type="protein sequence ID" value="PCE64374.1"/>
    <property type="molecule type" value="Genomic_DNA"/>
</dbReference>
<evidence type="ECO:0000256" key="1">
    <source>
        <dbReference type="ARBA" id="ARBA00004370"/>
    </source>
</evidence>
<comment type="subcellular location">
    <subcellularLocation>
        <location evidence="1">Membrane</location>
    </subcellularLocation>
</comment>
<gene>
    <name evidence="4" type="ORF">B7P33_08755</name>
</gene>
<protein>
    <recommendedName>
        <fullName evidence="3">Bacterial surface antigen (D15) domain-containing protein</fullName>
    </recommendedName>
</protein>
<dbReference type="GO" id="GO:0019867">
    <property type="term" value="C:outer membrane"/>
    <property type="evidence" value="ECO:0007669"/>
    <property type="project" value="InterPro"/>
</dbReference>
<dbReference type="Gene3D" id="2.40.160.50">
    <property type="entry name" value="membrane protein fhac: a member of the omp85/tpsb transporter family"/>
    <property type="match status" value="1"/>
</dbReference>
<name>A0A2A4G8S2_9FLAO</name>
<dbReference type="InterPro" id="IPR000184">
    <property type="entry name" value="Bac_surfAg_D15"/>
</dbReference>
<keyword evidence="2" id="KW-0472">Membrane</keyword>
<reference evidence="4 5" key="1">
    <citation type="submission" date="2017-04" db="EMBL/GenBank/DDBJ databases">
        <title>A new member of the family Flavobacteriaceae isolated from ascidians.</title>
        <authorList>
            <person name="Chen L."/>
        </authorList>
    </citation>
    <scope>NUCLEOTIDE SEQUENCE [LARGE SCALE GENOMIC DNA]</scope>
    <source>
        <strain evidence="4 5">HQA918</strain>
    </source>
</reference>
<evidence type="ECO:0000259" key="3">
    <source>
        <dbReference type="Pfam" id="PF01103"/>
    </source>
</evidence>
<comment type="caution">
    <text evidence="4">The sequence shown here is derived from an EMBL/GenBank/DDBJ whole genome shotgun (WGS) entry which is preliminary data.</text>
</comment>
<evidence type="ECO:0000313" key="5">
    <source>
        <dbReference type="Proteomes" id="UP000219559"/>
    </source>
</evidence>
<proteinExistence type="predicted"/>
<dbReference type="AlphaFoldDB" id="A0A2A4G8S2"/>
<evidence type="ECO:0000313" key="4">
    <source>
        <dbReference type="EMBL" id="PCE64374.1"/>
    </source>
</evidence>
<organism evidence="4 5">
    <name type="scientific">Sediminicola luteus</name>
    <dbReference type="NCBI Taxonomy" id="319238"/>
    <lineage>
        <taxon>Bacteria</taxon>
        <taxon>Pseudomonadati</taxon>
        <taxon>Bacteroidota</taxon>
        <taxon>Flavobacteriia</taxon>
        <taxon>Flavobacteriales</taxon>
        <taxon>Flavobacteriaceae</taxon>
        <taxon>Sediminicola</taxon>
    </lineage>
</organism>
<dbReference type="Proteomes" id="UP000219559">
    <property type="component" value="Unassembled WGS sequence"/>
</dbReference>
<feature type="domain" description="Bacterial surface antigen (D15)" evidence="3">
    <location>
        <begin position="193"/>
        <end position="270"/>
    </location>
</feature>
<accession>A0A2A4G8S2</accession>
<dbReference type="RefSeq" id="WP_097440496.1">
    <property type="nucleotide sequence ID" value="NZ_KZ300476.1"/>
</dbReference>
<keyword evidence="5" id="KW-1185">Reference proteome</keyword>
<dbReference type="OrthoDB" id="9771071at2"/>
<evidence type="ECO:0000256" key="2">
    <source>
        <dbReference type="ARBA" id="ARBA00023136"/>
    </source>
</evidence>